<protein>
    <submittedName>
        <fullName evidence="2">Uncharacterized protein</fullName>
    </submittedName>
</protein>
<dbReference type="EMBL" id="BPLR01020419">
    <property type="protein sequence ID" value="GIX78521.1"/>
    <property type="molecule type" value="Genomic_DNA"/>
</dbReference>
<feature type="chain" id="PRO_5043618616" evidence="1">
    <location>
        <begin position="25"/>
        <end position="156"/>
    </location>
</feature>
<sequence>MKLQKSTLAGALVLILFLIVPIQGRRTHYNKTLKHNHIDRALNKEVQLQRAEHIYQNLEKHAPQEDCQKFALHKCGQTFLRAQKLLSYLKTNLVGIRTRCGVRTAFFECLKTTREKLCSRPFKEFNKEDKEFRKRLTTTLWSMRVCVLGMKSAKHV</sequence>
<dbReference type="AlphaFoldDB" id="A0AAV4N4B2"/>
<comment type="caution">
    <text evidence="2">The sequence shown here is derived from an EMBL/GenBank/DDBJ whole genome shotgun (WGS) entry which is preliminary data.</text>
</comment>
<keyword evidence="1" id="KW-0732">Signal</keyword>
<dbReference type="Proteomes" id="UP001054945">
    <property type="component" value="Unassembled WGS sequence"/>
</dbReference>
<evidence type="ECO:0000256" key="1">
    <source>
        <dbReference type="SAM" id="SignalP"/>
    </source>
</evidence>
<name>A0AAV4N4B2_CAEEX</name>
<reference evidence="2 3" key="1">
    <citation type="submission" date="2021-06" db="EMBL/GenBank/DDBJ databases">
        <title>Caerostris extrusa draft genome.</title>
        <authorList>
            <person name="Kono N."/>
            <person name="Arakawa K."/>
        </authorList>
    </citation>
    <scope>NUCLEOTIDE SEQUENCE [LARGE SCALE GENOMIC DNA]</scope>
</reference>
<keyword evidence="3" id="KW-1185">Reference proteome</keyword>
<gene>
    <name evidence="2" type="primary">AVEN_122451_1</name>
    <name evidence="2" type="ORF">CEXT_182311</name>
</gene>
<feature type="signal peptide" evidence="1">
    <location>
        <begin position="1"/>
        <end position="24"/>
    </location>
</feature>
<evidence type="ECO:0000313" key="3">
    <source>
        <dbReference type="Proteomes" id="UP001054945"/>
    </source>
</evidence>
<evidence type="ECO:0000313" key="2">
    <source>
        <dbReference type="EMBL" id="GIX78521.1"/>
    </source>
</evidence>
<organism evidence="2 3">
    <name type="scientific">Caerostris extrusa</name>
    <name type="common">Bark spider</name>
    <name type="synonym">Caerostris bankana</name>
    <dbReference type="NCBI Taxonomy" id="172846"/>
    <lineage>
        <taxon>Eukaryota</taxon>
        <taxon>Metazoa</taxon>
        <taxon>Ecdysozoa</taxon>
        <taxon>Arthropoda</taxon>
        <taxon>Chelicerata</taxon>
        <taxon>Arachnida</taxon>
        <taxon>Araneae</taxon>
        <taxon>Araneomorphae</taxon>
        <taxon>Entelegynae</taxon>
        <taxon>Araneoidea</taxon>
        <taxon>Araneidae</taxon>
        <taxon>Caerostris</taxon>
    </lineage>
</organism>
<proteinExistence type="predicted"/>
<accession>A0AAV4N4B2</accession>